<proteinExistence type="predicted"/>
<gene>
    <name evidence="1" type="ORF">LCGC14_1861820</name>
</gene>
<dbReference type="AlphaFoldDB" id="A0A0F9G7M6"/>
<comment type="caution">
    <text evidence="1">The sequence shown here is derived from an EMBL/GenBank/DDBJ whole genome shotgun (WGS) entry which is preliminary data.</text>
</comment>
<accession>A0A0F9G7M6</accession>
<reference evidence="1" key="1">
    <citation type="journal article" date="2015" name="Nature">
        <title>Complex archaea that bridge the gap between prokaryotes and eukaryotes.</title>
        <authorList>
            <person name="Spang A."/>
            <person name="Saw J.H."/>
            <person name="Jorgensen S.L."/>
            <person name="Zaremba-Niedzwiedzka K."/>
            <person name="Martijn J."/>
            <person name="Lind A.E."/>
            <person name="van Eijk R."/>
            <person name="Schleper C."/>
            <person name="Guy L."/>
            <person name="Ettema T.J."/>
        </authorList>
    </citation>
    <scope>NUCLEOTIDE SEQUENCE</scope>
</reference>
<name>A0A0F9G7M6_9ZZZZ</name>
<protein>
    <submittedName>
        <fullName evidence="1">Uncharacterized protein</fullName>
    </submittedName>
</protein>
<dbReference type="EMBL" id="LAZR01018854">
    <property type="protein sequence ID" value="KKL94728.1"/>
    <property type="molecule type" value="Genomic_DNA"/>
</dbReference>
<feature type="non-terminal residue" evidence="1">
    <location>
        <position position="82"/>
    </location>
</feature>
<sequence>MDMAEYNVLLAERLATLKVACDSYNGDHFSQKATAKLFNAYQNAANSLFALISDLIRHDRTIIITRANGSVVEIKQPGHIYN</sequence>
<evidence type="ECO:0000313" key="1">
    <source>
        <dbReference type="EMBL" id="KKL94728.1"/>
    </source>
</evidence>
<organism evidence="1">
    <name type="scientific">marine sediment metagenome</name>
    <dbReference type="NCBI Taxonomy" id="412755"/>
    <lineage>
        <taxon>unclassified sequences</taxon>
        <taxon>metagenomes</taxon>
        <taxon>ecological metagenomes</taxon>
    </lineage>
</organism>